<dbReference type="AlphaFoldDB" id="A0AAF0D2K8"/>
<organism evidence="2 3">
    <name type="scientific">Odinarchaeota yellowstonii (strain LCB_4)</name>
    <dbReference type="NCBI Taxonomy" id="1841599"/>
    <lineage>
        <taxon>Archaea</taxon>
        <taxon>Promethearchaeati</taxon>
        <taxon>Candidatus Odinarchaeota</taxon>
        <taxon>Candidatus Odinarchaeia</taxon>
        <taxon>Candidatus Odinarchaeales</taxon>
        <taxon>Candidatus Odinarchaeaceae</taxon>
        <taxon>Candidatus Odinarchaeum</taxon>
    </lineage>
</organism>
<dbReference type="Gene3D" id="3.60.15.10">
    <property type="entry name" value="Ribonuclease Z/Hydroxyacylglutathione hydrolase-like"/>
    <property type="match status" value="1"/>
</dbReference>
<reference evidence="2" key="1">
    <citation type="journal article" date="2017" name="Nature">
        <title>Asgard archaea illuminate the origin of eukaryotic cellular complexity.</title>
        <authorList>
            <person name="Zaremba-Niedzwiedzka K."/>
            <person name="Caceres E.F."/>
            <person name="Saw J.H."/>
            <person name="Backstrom D."/>
            <person name="Juzokaite L."/>
            <person name="Vancaester E."/>
            <person name="Seitz K.W."/>
            <person name="Anantharaman K."/>
            <person name="Starnawski P."/>
            <person name="Kjeldsen K.U."/>
            <person name="Scott M.B."/>
            <person name="Nunoura T."/>
            <person name="Banfield J.F."/>
            <person name="Schramm A."/>
            <person name="Baker B.J."/>
            <person name="Spang A."/>
            <person name="Ettema T.J.G."/>
        </authorList>
    </citation>
    <scope>NUCLEOTIDE SEQUENCE</scope>
    <source>
        <strain evidence="2">LCB_4</strain>
    </source>
</reference>
<gene>
    <name evidence="2" type="ORF">OdinLCB4_000795</name>
</gene>
<dbReference type="InterPro" id="IPR051682">
    <property type="entry name" value="Mito_Persulfide_Diox"/>
</dbReference>
<accession>A0AAF0D2K8</accession>
<proteinExistence type="predicted"/>
<dbReference type="GO" id="GO:0006749">
    <property type="term" value="P:glutathione metabolic process"/>
    <property type="evidence" value="ECO:0007669"/>
    <property type="project" value="TreeGrafter"/>
</dbReference>
<dbReference type="EMBL" id="CP091871">
    <property type="protein sequence ID" value="WEU40502.1"/>
    <property type="molecule type" value="Genomic_DNA"/>
</dbReference>
<dbReference type="Proteomes" id="UP000186851">
    <property type="component" value="Chromosome"/>
</dbReference>
<dbReference type="GO" id="GO:0050313">
    <property type="term" value="F:sulfur dioxygenase activity"/>
    <property type="evidence" value="ECO:0007669"/>
    <property type="project" value="TreeGrafter"/>
</dbReference>
<dbReference type="Pfam" id="PF00753">
    <property type="entry name" value="Lactamase_B"/>
    <property type="match status" value="1"/>
</dbReference>
<sequence>MIIEKIISERLSHYSYYIGSESEAIVIDPRRDVDVYINLAKKHNQRLIGVFETHRNEDYTIGSLGLSKLTDARIYHGSKLDFALW</sequence>
<name>A0AAF0D2K8_ODILC</name>
<reference evidence="2" key="2">
    <citation type="journal article" date="2022" name="Nat. Microbiol.">
        <title>A closed Candidatus Odinarchaeum chromosome exposes Asgard archaeal viruses.</title>
        <authorList>
            <person name="Tamarit D."/>
            <person name="Caceres E.F."/>
            <person name="Krupovic M."/>
            <person name="Nijland R."/>
            <person name="Eme L."/>
            <person name="Robinson N.P."/>
            <person name="Ettema T.J.G."/>
        </authorList>
    </citation>
    <scope>NUCLEOTIDE SEQUENCE</scope>
    <source>
        <strain evidence="2">LCB_4</strain>
    </source>
</reference>
<dbReference type="PANTHER" id="PTHR43084">
    <property type="entry name" value="PERSULFIDE DIOXYGENASE ETHE1"/>
    <property type="match status" value="1"/>
</dbReference>
<dbReference type="KEGG" id="oyw:OdinLCB4_000795"/>
<dbReference type="InterPro" id="IPR001279">
    <property type="entry name" value="Metallo-B-lactamas"/>
</dbReference>
<protein>
    <recommendedName>
        <fullName evidence="1">Metallo-beta-lactamase domain-containing protein</fullName>
    </recommendedName>
</protein>
<evidence type="ECO:0000259" key="1">
    <source>
        <dbReference type="Pfam" id="PF00753"/>
    </source>
</evidence>
<dbReference type="InterPro" id="IPR036866">
    <property type="entry name" value="RibonucZ/Hydroxyglut_hydro"/>
</dbReference>
<evidence type="ECO:0000313" key="3">
    <source>
        <dbReference type="Proteomes" id="UP000186851"/>
    </source>
</evidence>
<dbReference type="SUPFAM" id="SSF56281">
    <property type="entry name" value="Metallo-hydrolase/oxidoreductase"/>
    <property type="match status" value="1"/>
</dbReference>
<evidence type="ECO:0000313" key="2">
    <source>
        <dbReference type="EMBL" id="WEU40502.1"/>
    </source>
</evidence>
<dbReference type="PANTHER" id="PTHR43084:SF1">
    <property type="entry name" value="PERSULFIDE DIOXYGENASE ETHE1, MITOCHONDRIAL"/>
    <property type="match status" value="1"/>
</dbReference>
<dbReference type="GO" id="GO:0070813">
    <property type="term" value="P:hydrogen sulfide metabolic process"/>
    <property type="evidence" value="ECO:0007669"/>
    <property type="project" value="TreeGrafter"/>
</dbReference>
<feature type="domain" description="Metallo-beta-lactamase" evidence="1">
    <location>
        <begin position="11"/>
        <end position="84"/>
    </location>
</feature>